<dbReference type="PROSITE" id="PS51935">
    <property type="entry name" value="NLPC_P60"/>
    <property type="match status" value="1"/>
</dbReference>
<dbReference type="Pfam" id="PF00877">
    <property type="entry name" value="NLPC_P60"/>
    <property type="match status" value="1"/>
</dbReference>
<feature type="signal peptide" evidence="5">
    <location>
        <begin position="1"/>
        <end position="19"/>
    </location>
</feature>
<keyword evidence="8" id="KW-1185">Reference proteome</keyword>
<dbReference type="InterPro" id="IPR051202">
    <property type="entry name" value="Peptidase_C40"/>
</dbReference>
<keyword evidence="3" id="KW-0378">Hydrolase</keyword>
<evidence type="ECO:0000256" key="5">
    <source>
        <dbReference type="SAM" id="SignalP"/>
    </source>
</evidence>
<dbReference type="Proteomes" id="UP000616114">
    <property type="component" value="Unassembled WGS sequence"/>
</dbReference>
<dbReference type="InterPro" id="IPR000064">
    <property type="entry name" value="NLP_P60_dom"/>
</dbReference>
<name>A0A8J2TZR5_9MICO</name>
<feature type="chain" id="PRO_5038970274" evidence="5">
    <location>
        <begin position="20"/>
        <end position="341"/>
    </location>
</feature>
<evidence type="ECO:0000256" key="3">
    <source>
        <dbReference type="ARBA" id="ARBA00022801"/>
    </source>
</evidence>
<evidence type="ECO:0000313" key="8">
    <source>
        <dbReference type="Proteomes" id="UP000616114"/>
    </source>
</evidence>
<dbReference type="GO" id="GO:0006508">
    <property type="term" value="P:proteolysis"/>
    <property type="evidence" value="ECO:0007669"/>
    <property type="project" value="UniProtKB-KW"/>
</dbReference>
<sequence>MKIATLISGLLAASLTAVAAPAAATGPAGSEDALAAGDTAFIGVTAATLWVEPGLARDIDAPSLSDPVDLDRWNENLEDTELRRWLTGKLETQAVYGSRVEVLDIEGDWAHVAVAEQSTPRDERGYPGWLPAAQLREDDRFERLQERRSRAVVTAKRAALAADPKGNRVLQDLSFNTELPVLARTPRAVRVALPGGGGAWLDAADVDVYAPGQDPAQPSGDDLVATAEQFLGLRYLWAGVSSYGFDCSGFTYSVHRAHGIDIPRDSGVQAEAGQEVAVEDLQPGDLLFFAEPGGVGRVHHVGMYIGDGRMIHAPNAAESVSIVDWQDWDAADEFSGARRMI</sequence>
<accession>A0A8J2TZR5</accession>
<dbReference type="InterPro" id="IPR038765">
    <property type="entry name" value="Papain-like_cys_pep_sf"/>
</dbReference>
<dbReference type="PANTHER" id="PTHR47053">
    <property type="entry name" value="MUREIN DD-ENDOPEPTIDASE MEPH-RELATED"/>
    <property type="match status" value="1"/>
</dbReference>
<feature type="domain" description="NlpC/P60" evidence="6">
    <location>
        <begin position="217"/>
        <end position="341"/>
    </location>
</feature>
<dbReference type="Pfam" id="PF18348">
    <property type="entry name" value="SH3_16"/>
    <property type="match status" value="1"/>
</dbReference>
<gene>
    <name evidence="7" type="ORF">GCM10011333_26520</name>
</gene>
<comment type="caution">
    <text evidence="7">The sequence shown here is derived from an EMBL/GenBank/DDBJ whole genome shotgun (WGS) entry which is preliminary data.</text>
</comment>
<evidence type="ECO:0000256" key="2">
    <source>
        <dbReference type="ARBA" id="ARBA00022670"/>
    </source>
</evidence>
<evidence type="ECO:0000259" key="6">
    <source>
        <dbReference type="PROSITE" id="PS51935"/>
    </source>
</evidence>
<evidence type="ECO:0000256" key="4">
    <source>
        <dbReference type="ARBA" id="ARBA00022807"/>
    </source>
</evidence>
<dbReference type="PANTHER" id="PTHR47053:SF3">
    <property type="entry name" value="GAMMA-D-GLUTAMYL-L-LYSINE DIPEPTIDYL-PEPTIDASE"/>
    <property type="match status" value="1"/>
</dbReference>
<keyword evidence="2" id="KW-0645">Protease</keyword>
<dbReference type="Gene3D" id="2.30.30.40">
    <property type="entry name" value="SH3 Domains"/>
    <property type="match status" value="1"/>
</dbReference>
<dbReference type="EMBL" id="BMFY01000012">
    <property type="protein sequence ID" value="GGA22163.1"/>
    <property type="molecule type" value="Genomic_DNA"/>
</dbReference>
<keyword evidence="4" id="KW-0788">Thiol protease</keyword>
<evidence type="ECO:0000313" key="7">
    <source>
        <dbReference type="EMBL" id="GGA22163.1"/>
    </source>
</evidence>
<dbReference type="Pfam" id="PF23795">
    <property type="entry name" value="SH3_YKFC_2nd"/>
    <property type="match status" value="1"/>
</dbReference>
<dbReference type="SUPFAM" id="SSF54001">
    <property type="entry name" value="Cysteine proteinases"/>
    <property type="match status" value="1"/>
</dbReference>
<reference evidence="7" key="1">
    <citation type="journal article" date="2014" name="Int. J. Syst. Evol. Microbiol.">
        <title>Complete genome sequence of Corynebacterium casei LMG S-19264T (=DSM 44701T), isolated from a smear-ripened cheese.</title>
        <authorList>
            <consortium name="US DOE Joint Genome Institute (JGI-PGF)"/>
            <person name="Walter F."/>
            <person name="Albersmeier A."/>
            <person name="Kalinowski J."/>
            <person name="Ruckert C."/>
        </authorList>
    </citation>
    <scope>NUCLEOTIDE SEQUENCE</scope>
    <source>
        <strain evidence="7">CGMCC 1.12785</strain>
    </source>
</reference>
<reference evidence="7" key="2">
    <citation type="submission" date="2020-09" db="EMBL/GenBank/DDBJ databases">
        <authorList>
            <person name="Sun Q."/>
            <person name="Zhou Y."/>
        </authorList>
    </citation>
    <scope>NUCLEOTIDE SEQUENCE</scope>
    <source>
        <strain evidence="7">CGMCC 1.12785</strain>
    </source>
</reference>
<dbReference type="RefSeq" id="WP_188551374.1">
    <property type="nucleotide sequence ID" value="NZ_BMFY01000012.1"/>
</dbReference>
<keyword evidence="5" id="KW-0732">Signal</keyword>
<comment type="similarity">
    <text evidence="1">Belongs to the peptidase C40 family.</text>
</comment>
<dbReference type="GO" id="GO:0008234">
    <property type="term" value="F:cysteine-type peptidase activity"/>
    <property type="evidence" value="ECO:0007669"/>
    <property type="project" value="UniProtKB-KW"/>
</dbReference>
<dbReference type="Gene3D" id="3.90.1720.10">
    <property type="entry name" value="endopeptidase domain like (from Nostoc punctiforme)"/>
    <property type="match status" value="1"/>
</dbReference>
<dbReference type="InterPro" id="IPR041382">
    <property type="entry name" value="SH3_16"/>
</dbReference>
<proteinExistence type="inferred from homology"/>
<organism evidence="7 8">
    <name type="scientific">Sediminivirga luteola</name>
    <dbReference type="NCBI Taxonomy" id="1774748"/>
    <lineage>
        <taxon>Bacteria</taxon>
        <taxon>Bacillati</taxon>
        <taxon>Actinomycetota</taxon>
        <taxon>Actinomycetes</taxon>
        <taxon>Micrococcales</taxon>
        <taxon>Brevibacteriaceae</taxon>
        <taxon>Sediminivirga</taxon>
    </lineage>
</organism>
<protein>
    <submittedName>
        <fullName evidence="7">Peptidase P60</fullName>
    </submittedName>
</protein>
<dbReference type="AlphaFoldDB" id="A0A8J2TZR5"/>
<evidence type="ECO:0000256" key="1">
    <source>
        <dbReference type="ARBA" id="ARBA00007074"/>
    </source>
</evidence>
<dbReference type="InterPro" id="IPR057812">
    <property type="entry name" value="SH3_YKFC_2nd"/>
</dbReference>